<gene>
    <name evidence="6" type="primary">PmUG01_10032200</name>
    <name evidence="6" type="ORF">PMUG01_10032200</name>
</gene>
<sequence length="641" mass="75847">MHGIRALFLFKSTDFNYDLVYQKHFINVEICAKNVQDSNYVNVLNMKNVETIIKNQIINKRNEDVGAHETFLELNRTISCYNIRVKNKIVHPFLLVKREKFILVTLLIIDDLNCTEDITIIENNTTKLLYYNFMNDFLNFVETNIGRYNHSIITTTTSYNTLYNKIELQKFTNCLDSYIICVIPYGRLNKENCSFLNYIKKDMYKCGDILESNFFIFYNFLFLINKDNTIMGKNKSADFGSNFVGLNEEDEEHVELGSCNEPGENNEYSECCSGEHPVKKGNLSYTTRKKHNDILYVNSKPPFVVYKNDTFMNSKVKCNFFNLLLRFFIILKHIKKLNTLQFSKNYYYPFYLLFFYNYSIFFEKNKKIPIINKYDQNENIKISKQNIQTYVPVYLHEKNKDNRLHLLIKEELTCFITEYQNQCAEIKGDIILKCDDDKYVDLDMTIELDSECCDVYVADFVNMRKRHKTVNIQLSSKYASSRILTYFYKNMTCPFIGFYKFKRINEKQVEINVTLKWSDEIPCIKIEKKSNEYLFLRLPFLSEIVHHNLKWDLGKVKFESKKEVKWMLDDLTRESHANLSGTIEFNDKGMSMTQMIGEIHIFSKWNYSKTNIVHVNKKCSAQHFMQSKRIALISSEVINSS</sequence>
<evidence type="ECO:0000256" key="2">
    <source>
        <dbReference type="ARBA" id="ARBA00022448"/>
    </source>
</evidence>
<keyword evidence="2" id="KW-0813">Transport</keyword>
<evidence type="ECO:0008006" key="8">
    <source>
        <dbReference type="Google" id="ProtNLM"/>
    </source>
</evidence>
<accession>A0A1D3RIC2</accession>
<dbReference type="GO" id="GO:0030119">
    <property type="term" value="C:AP-type membrane coat adaptor complex"/>
    <property type="evidence" value="ECO:0007669"/>
    <property type="project" value="TreeGrafter"/>
</dbReference>
<dbReference type="PANTHER" id="PTHR16082:SF2">
    <property type="entry name" value="AP-5 COMPLEX SUBUNIT MU-1"/>
    <property type="match status" value="1"/>
</dbReference>
<dbReference type="VEuPathDB" id="PlasmoDB:PmUG01_10032200"/>
<protein>
    <recommendedName>
        <fullName evidence="8">MHD domain-containing protein</fullName>
    </recommendedName>
</protein>
<dbReference type="Proteomes" id="UP000219813">
    <property type="component" value="Chromosome 10"/>
</dbReference>
<evidence type="ECO:0000256" key="1">
    <source>
        <dbReference type="ARBA" id="ARBA00005324"/>
    </source>
</evidence>
<dbReference type="InterPro" id="IPR039591">
    <property type="entry name" value="AP5M1"/>
</dbReference>
<dbReference type="OMA" id="NFARESP"/>
<keyword evidence="3" id="KW-0653">Protein transport</keyword>
<dbReference type="GO" id="GO:0016197">
    <property type="term" value="P:endosomal transport"/>
    <property type="evidence" value="ECO:0007669"/>
    <property type="project" value="TreeGrafter"/>
</dbReference>
<dbReference type="KEGG" id="pmal:PMUG01_10032200"/>
<dbReference type="EMBL" id="LT594631">
    <property type="protein sequence ID" value="SCN44944.1"/>
    <property type="molecule type" value="Genomic_DNA"/>
</dbReference>
<dbReference type="GO" id="GO:0005770">
    <property type="term" value="C:late endosome"/>
    <property type="evidence" value="ECO:0007669"/>
    <property type="project" value="TreeGrafter"/>
</dbReference>
<dbReference type="InterPro" id="IPR036168">
    <property type="entry name" value="AP2_Mu_C_sf"/>
</dbReference>
<dbReference type="GeneID" id="39869322"/>
<comment type="similarity">
    <text evidence="1">Belongs to the adaptor complexes medium subunit family.</text>
</comment>
<dbReference type="GO" id="GO:0015031">
    <property type="term" value="P:protein transport"/>
    <property type="evidence" value="ECO:0007669"/>
    <property type="project" value="UniProtKB-KW"/>
</dbReference>
<organism evidence="6 7">
    <name type="scientific">Plasmodium malariae</name>
    <dbReference type="NCBI Taxonomy" id="5858"/>
    <lineage>
        <taxon>Eukaryota</taxon>
        <taxon>Sar</taxon>
        <taxon>Alveolata</taxon>
        <taxon>Apicomplexa</taxon>
        <taxon>Aconoidasida</taxon>
        <taxon>Haemosporida</taxon>
        <taxon>Plasmodiidae</taxon>
        <taxon>Plasmodium</taxon>
        <taxon>Plasmodium (Plasmodium)</taxon>
    </lineage>
</organism>
<evidence type="ECO:0000313" key="6">
    <source>
        <dbReference type="EMBL" id="SCN44944.1"/>
    </source>
</evidence>
<evidence type="ECO:0000256" key="3">
    <source>
        <dbReference type="ARBA" id="ARBA00022927"/>
    </source>
</evidence>
<dbReference type="PANTHER" id="PTHR16082">
    <property type="entry name" value="AP-5 COMPLEX SUBUNIT MU-1"/>
    <property type="match status" value="1"/>
</dbReference>
<dbReference type="AlphaFoldDB" id="A0A1D3RIC2"/>
<keyword evidence="7" id="KW-1185">Reference proteome</keyword>
<reference evidence="6 7" key="1">
    <citation type="submission" date="2016-06" db="EMBL/GenBank/DDBJ databases">
        <authorList>
            <consortium name="Pathogen Informatics"/>
        </authorList>
    </citation>
    <scope>NUCLEOTIDE SEQUENCE [LARGE SCALE GENOMIC DNA]</scope>
</reference>
<evidence type="ECO:0000256" key="5">
    <source>
        <dbReference type="ARBA" id="ARBA00029433"/>
    </source>
</evidence>
<dbReference type="RefSeq" id="XP_028862096.1">
    <property type="nucleotide sequence ID" value="XM_029005515.1"/>
</dbReference>
<evidence type="ECO:0000313" key="7">
    <source>
        <dbReference type="Proteomes" id="UP000219813"/>
    </source>
</evidence>
<dbReference type="OrthoDB" id="370767at2759"/>
<keyword evidence="4" id="KW-0472">Membrane</keyword>
<proteinExistence type="inferred from homology"/>
<evidence type="ECO:0000256" key="4">
    <source>
        <dbReference type="ARBA" id="ARBA00023136"/>
    </source>
</evidence>
<dbReference type="GO" id="GO:0005764">
    <property type="term" value="C:lysosome"/>
    <property type="evidence" value="ECO:0007669"/>
    <property type="project" value="TreeGrafter"/>
</dbReference>
<comment type="subcellular location">
    <subcellularLocation>
        <location evidence="5">Endomembrane system</location>
        <topology evidence="5">Peripheral membrane protein</topology>
        <orientation evidence="5">Cytoplasmic side</orientation>
    </subcellularLocation>
</comment>
<dbReference type="GO" id="GO:0005829">
    <property type="term" value="C:cytosol"/>
    <property type="evidence" value="ECO:0007669"/>
    <property type="project" value="TreeGrafter"/>
</dbReference>
<dbReference type="SUPFAM" id="SSF49447">
    <property type="entry name" value="Second domain of Mu2 adaptin subunit (ap50) of ap2 adaptor"/>
    <property type="match status" value="1"/>
</dbReference>
<name>A0A1D3RIC2_PLAMA</name>